<comment type="caution">
    <text evidence="2">The sequence shown here is derived from an EMBL/GenBank/DDBJ whole genome shotgun (WGS) entry which is preliminary data.</text>
</comment>
<dbReference type="SUPFAM" id="SSF52047">
    <property type="entry name" value="RNI-like"/>
    <property type="match status" value="1"/>
</dbReference>
<reference evidence="2 3" key="1">
    <citation type="submission" date="2021-11" db="EMBL/GenBank/DDBJ databases">
        <title>Black yeast isolated from Biological Soil Crust.</title>
        <authorList>
            <person name="Kurbessoian T."/>
        </authorList>
    </citation>
    <scope>NUCLEOTIDE SEQUENCE [LARGE SCALE GENOMIC DNA]</scope>
    <source>
        <strain evidence="2 3">CCFEE 5522</strain>
    </source>
</reference>
<accession>A0AAV9JB36</accession>
<dbReference type="Proteomes" id="UP001324427">
    <property type="component" value="Unassembled WGS sequence"/>
</dbReference>
<dbReference type="AlphaFoldDB" id="A0AAV9JB36"/>
<organism evidence="2 3">
    <name type="scientific">Oleoguttula mirabilis</name>
    <dbReference type="NCBI Taxonomy" id="1507867"/>
    <lineage>
        <taxon>Eukaryota</taxon>
        <taxon>Fungi</taxon>
        <taxon>Dikarya</taxon>
        <taxon>Ascomycota</taxon>
        <taxon>Pezizomycotina</taxon>
        <taxon>Dothideomycetes</taxon>
        <taxon>Dothideomycetidae</taxon>
        <taxon>Mycosphaerellales</taxon>
        <taxon>Teratosphaeriaceae</taxon>
        <taxon>Oleoguttula</taxon>
    </lineage>
</organism>
<name>A0AAV9JB36_9PEZI</name>
<gene>
    <name evidence="2" type="ORF">LTR36_007763</name>
</gene>
<evidence type="ECO:0008006" key="4">
    <source>
        <dbReference type="Google" id="ProtNLM"/>
    </source>
</evidence>
<protein>
    <recommendedName>
        <fullName evidence="4">F-box domain-containing protein</fullName>
    </recommendedName>
</protein>
<evidence type="ECO:0000313" key="2">
    <source>
        <dbReference type="EMBL" id="KAK4541619.1"/>
    </source>
</evidence>
<sequence>MAQLMEAPALPDDEKHKADLHSLPNELLALIFNFIQDPAAVNAIRLTCRVFERESWVPFARSFNHRVFHLTACSLQALLTLSHDPRTAPHIEHLHISTVRPSSDGLRALLLWIHRAQNQEAYVSRKLAYRPYERLHSFASLYNGSAYYSTQAHLDAADANGGASVPPSSRDTGRAAGHDRLLTPTQDRAARVRKALIEALTALRALTKITVVDDAAHADGAKIYDLRAHHETYRPLLEAIEISGAGSRLTHFNVIGDVDITALPRARTPLAPASMPQPLLPQLQELLLPVTVANAVWRARPTLSAALPRTIPAFLLGCPNLTSLAIDFPAVCQLPDCSFSAYHGFPGNVIFDPMASFHFPHLRHLEFLSLHLQRVQPLVRFLGAHAKTLTRLVLLSVMTEPPGHDAMFACFTEELNLVELVFTSNVVMRSREQVQAIDAMGLRAGLGAMELGATGVVIVEQARRFATDRVVINGTVLTSGQWVTSEA</sequence>
<feature type="region of interest" description="Disordered" evidence="1">
    <location>
        <begin position="158"/>
        <end position="179"/>
    </location>
</feature>
<keyword evidence="3" id="KW-1185">Reference proteome</keyword>
<dbReference type="EMBL" id="JAVFHQ010000050">
    <property type="protein sequence ID" value="KAK4541619.1"/>
    <property type="molecule type" value="Genomic_DNA"/>
</dbReference>
<evidence type="ECO:0000313" key="3">
    <source>
        <dbReference type="Proteomes" id="UP001324427"/>
    </source>
</evidence>
<proteinExistence type="predicted"/>
<evidence type="ECO:0000256" key="1">
    <source>
        <dbReference type="SAM" id="MobiDB-lite"/>
    </source>
</evidence>